<dbReference type="EMBL" id="BAAFSV010000001">
    <property type="protein sequence ID" value="GAB1309797.1"/>
    <property type="molecule type" value="Genomic_DNA"/>
</dbReference>
<organism evidence="2 3">
    <name type="scientific">Madurella fahalii</name>
    <dbReference type="NCBI Taxonomy" id="1157608"/>
    <lineage>
        <taxon>Eukaryota</taxon>
        <taxon>Fungi</taxon>
        <taxon>Dikarya</taxon>
        <taxon>Ascomycota</taxon>
        <taxon>Pezizomycotina</taxon>
        <taxon>Sordariomycetes</taxon>
        <taxon>Sordariomycetidae</taxon>
        <taxon>Sordariales</taxon>
        <taxon>Sordariales incertae sedis</taxon>
        <taxon>Madurella</taxon>
    </lineage>
</organism>
<keyword evidence="3" id="KW-1185">Reference proteome</keyword>
<accession>A0ABQ0GKR4</accession>
<gene>
    <name evidence="1" type="ORF">MFIFM68171_00007</name>
    <name evidence="2" type="ORF">MFIFM68171_08544</name>
</gene>
<comment type="caution">
    <text evidence="2">The sequence shown here is derived from an EMBL/GenBank/DDBJ whole genome shotgun (WGS) entry which is preliminary data.</text>
</comment>
<name>A0ABQ0GKR4_9PEZI</name>
<protein>
    <submittedName>
        <fullName evidence="2">Uncharacterized protein</fullName>
    </submittedName>
</protein>
<reference evidence="2 3" key="1">
    <citation type="submission" date="2024-09" db="EMBL/GenBank/DDBJ databases">
        <title>Itraconazole resistance in Madurella fahalii resulting from another homologue of gene encoding cytochrome P450 14-alpha sterol demethylase (CYP51).</title>
        <authorList>
            <person name="Yoshioka I."/>
            <person name="Fahal A.H."/>
            <person name="Kaneko S."/>
            <person name="Yaguchi T."/>
        </authorList>
    </citation>
    <scope>NUCLEOTIDE SEQUENCE [LARGE SCALE GENOMIC DNA]</scope>
    <source>
        <strain evidence="2 3">IFM 68171</strain>
    </source>
</reference>
<proteinExistence type="predicted"/>
<dbReference type="GeneID" id="98170752"/>
<evidence type="ECO:0000313" key="2">
    <source>
        <dbReference type="EMBL" id="GAB1318334.1"/>
    </source>
</evidence>
<dbReference type="Proteomes" id="UP001628179">
    <property type="component" value="Unassembled WGS sequence"/>
</dbReference>
<evidence type="ECO:0000313" key="3">
    <source>
        <dbReference type="Proteomes" id="UP001628179"/>
    </source>
</evidence>
<sequence>MNPSKFILVFERGGIKMTFCQSCRDLVMNTARDIKKHVENKSCFVPEDGEVEELVATLAAEGSLIDTNTTYNNWLSNICTRFREPIDPLTAMGGDILDGWGCTKCGCAATEKKRIWDHWRQQHVAECGTTSEQDQVEATKVQRLTIKKAQRYIKVRGGASTATLPSVGSGIAAKLLQGLYDAETHTREISLRSPGDREPNDFLDKMRFEAHLAGYDPAELTWLMYDPKAEPDVRAPLDRMTAALRNICEQAALHIDSETNMAVRMELNRRPGDEGKNRQFSVISKGATENYIRVWKKILTYAMRVAVYQGCGDGADKITKAPPVTLTPAQLATMEAAMHATEPAEMESAMLALVDSLLRVEMKNSDFENIVTSALGVMAIDDSGGWKNAVTYSYSTPLGATLYIARLCLYEQSRRQQLADQAELGKSDPSGISWLWLLHTPSLPCILVV</sequence>
<evidence type="ECO:0000313" key="1">
    <source>
        <dbReference type="EMBL" id="GAB1309797.1"/>
    </source>
</evidence>
<dbReference type="RefSeq" id="XP_070911530.1">
    <property type="nucleotide sequence ID" value="XM_071055429.1"/>
</dbReference>
<dbReference type="EMBL" id="BAAFSV010000004">
    <property type="protein sequence ID" value="GAB1318334.1"/>
    <property type="molecule type" value="Genomic_DNA"/>
</dbReference>